<dbReference type="AlphaFoldDB" id="A0A505IHX0"/>
<dbReference type="PRINTS" id="PR00625">
    <property type="entry name" value="JDOMAIN"/>
</dbReference>
<dbReference type="Proteomes" id="UP000197666">
    <property type="component" value="Unassembled WGS sequence"/>
</dbReference>
<reference evidence="4" key="1">
    <citation type="submission" date="2018-10" db="EMBL/GenBank/DDBJ databases">
        <title>FDA dAtabase for Regulatory Grade micrObial Sequences (FDA-ARGOS): Supporting development and validation of Infectious Disease Dx tests.</title>
        <authorList>
            <person name="Kerrigan L."/>
            <person name="Tallon L."/>
            <person name="Sadzewicz L."/>
            <person name="Sengamalay N."/>
            <person name="Ott S."/>
            <person name="Godinez A."/>
            <person name="Nagaraj S."/>
            <person name="Vavikolanu K."/>
            <person name="Nadendla S."/>
            <person name="George J."/>
            <person name="Sichtig H."/>
        </authorList>
    </citation>
    <scope>NUCLEOTIDE SEQUENCE [LARGE SCALE GENOMIC DNA]</scope>
    <source>
        <strain evidence="4">FDAARGOS_311</strain>
    </source>
</reference>
<evidence type="ECO:0000259" key="2">
    <source>
        <dbReference type="PROSITE" id="PS50076"/>
    </source>
</evidence>
<dbReference type="SUPFAM" id="SSF46565">
    <property type="entry name" value="Chaperone J-domain"/>
    <property type="match status" value="1"/>
</dbReference>
<evidence type="ECO:0000313" key="3">
    <source>
        <dbReference type="EMBL" id="TPR11733.1"/>
    </source>
</evidence>
<feature type="domain" description="J" evidence="2">
    <location>
        <begin position="9"/>
        <end position="76"/>
    </location>
</feature>
<dbReference type="EMBL" id="NKJJ02000004">
    <property type="protein sequence ID" value="TPR11733.1"/>
    <property type="molecule type" value="Genomic_DNA"/>
</dbReference>
<gene>
    <name evidence="3" type="ORF">CAN33_0050190</name>
</gene>
<comment type="caution">
    <text evidence="3">The sequence shown here is derived from an EMBL/GenBank/DDBJ whole genome shotgun (WGS) entry which is preliminary data.</text>
</comment>
<dbReference type="InterPro" id="IPR050817">
    <property type="entry name" value="DjlA_DnaK_co-chaperone"/>
</dbReference>
<dbReference type="VEuPathDB" id="FungiDB:ATCC64974_19560"/>
<dbReference type="InterPro" id="IPR001623">
    <property type="entry name" value="DnaJ_domain"/>
</dbReference>
<dbReference type="PROSITE" id="PS50076">
    <property type="entry name" value="DNAJ_2"/>
    <property type="match status" value="1"/>
</dbReference>
<dbReference type="Gene3D" id="1.10.287.110">
    <property type="entry name" value="DnaJ domain"/>
    <property type="match status" value="1"/>
</dbReference>
<protein>
    <submittedName>
        <fullName evidence="3">Rab5-interacting protein (Rab5ip) family protein</fullName>
    </submittedName>
</protein>
<sequence length="428" mass="47845">MYSAARVTNYYSILGISHNSTLKDINSAYKKLALKHHPDKQGTGSADVSNDEFQKIQEAIETLRDPIRKQEHDDSLRRAGYYFHSTPFASDDEYEDWEKGTWRPTSGKRYCDLTDPMELYKYKYGHSVHMDPFAPESLVEKARVEIEIRDEDEDDEQPQGPGAGAPTQHHGNSYDVDRYDDDGYYHSDEEDDCYDDGGHNNGADIYFFKFSHTASEQPASSCSDSTEYVTAKCARESDDESVLDEAGGVCVTHYMSNKPQPTDSSIFSPSSINLPSSPSVMPLLTSPSIKLNATANINNGDPLLFHFYSKLDDPGNSYTSQDFVFELTGMVFDMYCGWLECVRLTFPEAKPLTKEQQDTSACLHLGGWEKRFGRDKCKGCHLRQPLYMLNCPGCGIEKCVGCRLTAAAAVGKGVGDLLEGWDVTALGW</sequence>
<evidence type="ECO:0000256" key="1">
    <source>
        <dbReference type="SAM" id="MobiDB-lite"/>
    </source>
</evidence>
<dbReference type="CDD" id="cd06257">
    <property type="entry name" value="DnaJ"/>
    <property type="match status" value="1"/>
</dbReference>
<name>A0A505IHX0_ASPNG</name>
<dbReference type="Pfam" id="PF00226">
    <property type="entry name" value="DnaJ"/>
    <property type="match status" value="1"/>
</dbReference>
<proteinExistence type="predicted"/>
<dbReference type="VEuPathDB" id="FungiDB:An01g04620"/>
<feature type="compositionally biased region" description="Basic and acidic residues" evidence="1">
    <location>
        <begin position="175"/>
        <end position="187"/>
    </location>
</feature>
<dbReference type="VEuPathDB" id="FungiDB:M747DRAFT_355427"/>
<feature type="region of interest" description="Disordered" evidence="1">
    <location>
        <begin position="150"/>
        <end position="196"/>
    </location>
</feature>
<accession>A0A505IHX0</accession>
<dbReference type="SMART" id="SM00271">
    <property type="entry name" value="DnaJ"/>
    <property type="match status" value="1"/>
</dbReference>
<dbReference type="InterPro" id="IPR036869">
    <property type="entry name" value="J_dom_sf"/>
</dbReference>
<dbReference type="PANTHER" id="PTHR24074">
    <property type="entry name" value="CO-CHAPERONE PROTEIN DJLA"/>
    <property type="match status" value="1"/>
</dbReference>
<evidence type="ECO:0000313" key="4">
    <source>
        <dbReference type="Proteomes" id="UP000197666"/>
    </source>
</evidence>
<organism evidence="3 4">
    <name type="scientific">Aspergillus niger</name>
    <dbReference type="NCBI Taxonomy" id="5061"/>
    <lineage>
        <taxon>Eukaryota</taxon>
        <taxon>Fungi</taxon>
        <taxon>Dikarya</taxon>
        <taxon>Ascomycota</taxon>
        <taxon>Pezizomycotina</taxon>
        <taxon>Eurotiomycetes</taxon>
        <taxon>Eurotiomycetidae</taxon>
        <taxon>Eurotiales</taxon>
        <taxon>Aspergillaceae</taxon>
        <taxon>Aspergillus</taxon>
        <taxon>Aspergillus subgen. Circumdati</taxon>
    </lineage>
</organism>
<dbReference type="VEuPathDB" id="FungiDB:ASPNIDRAFT2_1117035"/>